<gene>
    <name evidence="2" type="ORF">E6C55_24875</name>
</gene>
<feature type="transmembrane region" description="Helical" evidence="1">
    <location>
        <begin position="201"/>
        <end position="227"/>
    </location>
</feature>
<evidence type="ECO:0000313" key="3">
    <source>
        <dbReference type="Proteomes" id="UP000310636"/>
    </source>
</evidence>
<dbReference type="Proteomes" id="UP000310636">
    <property type="component" value="Unassembled WGS sequence"/>
</dbReference>
<organism evidence="2 3">
    <name type="scientific">Cohnella fermenti</name>
    <dbReference type="NCBI Taxonomy" id="2565925"/>
    <lineage>
        <taxon>Bacteria</taxon>
        <taxon>Bacillati</taxon>
        <taxon>Bacillota</taxon>
        <taxon>Bacilli</taxon>
        <taxon>Bacillales</taxon>
        <taxon>Paenibacillaceae</taxon>
        <taxon>Cohnella</taxon>
    </lineage>
</organism>
<feature type="transmembrane region" description="Helical" evidence="1">
    <location>
        <begin position="145"/>
        <end position="166"/>
    </location>
</feature>
<protein>
    <recommendedName>
        <fullName evidence="4">Glycosyltransferase RgtA/B/C/D-like domain-containing protein</fullName>
    </recommendedName>
</protein>
<evidence type="ECO:0000256" key="1">
    <source>
        <dbReference type="SAM" id="Phobius"/>
    </source>
</evidence>
<evidence type="ECO:0008006" key="4">
    <source>
        <dbReference type="Google" id="ProtNLM"/>
    </source>
</evidence>
<accession>A0A4V3WE14</accession>
<keyword evidence="1" id="KW-0472">Membrane</keyword>
<keyword evidence="1" id="KW-0812">Transmembrane</keyword>
<feature type="transmembrane region" description="Helical" evidence="1">
    <location>
        <begin position="12"/>
        <end position="34"/>
    </location>
</feature>
<sequence length="492" mass="54024">MNRNPNRSEDDVRLAVGRAAALIACLLIVVLMMIPPIVGVADNGDFARVMGASGIKPLDPAETYGARYFYHTHSHYAYGSYGTGGYVSTHVLLVALSGLLSRFLLEPIYDIRSLGLLYAIALLAALTLLIRHLPSLRSRRATALLALTMSLILLLVFCDIGYLAYFQSFFGEPYAMVGLLLAVAAALALAESDSPPYKLLVLFVCAALAVATAKIQYAPLGLLFAVLAWRMQLLKRTAGWRQATRAGALVLAVGTLAMMAAAPHRLVHTNLYQSIFYGVLKDSPSLADDLRELGIPPKYGVLAGTNYFQQDTVIPQRDPTLEREVLSRLSHRTVAAFYAEHPWRLIDKMKKAAREGTAIRPYYLGNYGAQSGKPKGAIDYRFSAWSEFKHDRMPNRLGWFFAIYAGYMAIVGAGWLRSRAPRARLAFETLGAVAVCGAFSFVIPLIGDGEADLGKHLFLFNVTFDMMLIVLVFAVLYGLGRKLEQMGRAEVE</sequence>
<keyword evidence="1" id="KW-1133">Transmembrane helix</keyword>
<feature type="transmembrane region" description="Helical" evidence="1">
    <location>
        <begin position="85"/>
        <end position="104"/>
    </location>
</feature>
<feature type="transmembrane region" description="Helical" evidence="1">
    <location>
        <begin position="458"/>
        <end position="479"/>
    </location>
</feature>
<proteinExistence type="predicted"/>
<dbReference type="AlphaFoldDB" id="A0A4V3WE14"/>
<feature type="transmembrane region" description="Helical" evidence="1">
    <location>
        <begin position="248"/>
        <end position="267"/>
    </location>
</feature>
<feature type="transmembrane region" description="Helical" evidence="1">
    <location>
        <begin position="425"/>
        <end position="446"/>
    </location>
</feature>
<evidence type="ECO:0000313" key="2">
    <source>
        <dbReference type="EMBL" id="THF74461.1"/>
    </source>
</evidence>
<keyword evidence="3" id="KW-1185">Reference proteome</keyword>
<name>A0A4V3WE14_9BACL</name>
<reference evidence="2 3" key="1">
    <citation type="submission" date="2019-04" db="EMBL/GenBank/DDBJ databases">
        <title>Cohnella sp. nov. isolated from preserved vegetables.</title>
        <authorList>
            <person name="Lin S.-Y."/>
            <person name="Hung M.-H."/>
            <person name="Young C.-C."/>
        </authorList>
    </citation>
    <scope>NUCLEOTIDE SEQUENCE [LARGE SCALE GENOMIC DNA]</scope>
    <source>
        <strain evidence="2 3">CC-MHH1044</strain>
    </source>
</reference>
<feature type="transmembrane region" description="Helical" evidence="1">
    <location>
        <begin position="397"/>
        <end position="416"/>
    </location>
</feature>
<feature type="transmembrane region" description="Helical" evidence="1">
    <location>
        <begin position="173"/>
        <end position="189"/>
    </location>
</feature>
<dbReference type="RefSeq" id="WP_136372538.1">
    <property type="nucleotide sequence ID" value="NZ_SSOB01000040.1"/>
</dbReference>
<comment type="caution">
    <text evidence="2">The sequence shown here is derived from an EMBL/GenBank/DDBJ whole genome shotgun (WGS) entry which is preliminary data.</text>
</comment>
<feature type="transmembrane region" description="Helical" evidence="1">
    <location>
        <begin position="116"/>
        <end position="133"/>
    </location>
</feature>
<dbReference type="OrthoDB" id="129479at2"/>
<dbReference type="EMBL" id="SSOB01000040">
    <property type="protein sequence ID" value="THF74461.1"/>
    <property type="molecule type" value="Genomic_DNA"/>
</dbReference>